<feature type="transmembrane region" description="Helical" evidence="1">
    <location>
        <begin position="463"/>
        <end position="482"/>
    </location>
</feature>
<evidence type="ECO:0000256" key="1">
    <source>
        <dbReference type="SAM" id="Phobius"/>
    </source>
</evidence>
<gene>
    <name evidence="3" type="ORF">E3N88_40037</name>
</gene>
<dbReference type="PANTHER" id="PTHR35307:SF8">
    <property type="entry name" value="GUSTATORY RECEPTOR"/>
    <property type="match status" value="1"/>
</dbReference>
<accession>A0A5N6LLG1</accession>
<evidence type="ECO:0000313" key="3">
    <source>
        <dbReference type="EMBL" id="KAD2393060.1"/>
    </source>
</evidence>
<proteinExistence type="predicted"/>
<organism evidence="3 4">
    <name type="scientific">Mikania micrantha</name>
    <name type="common">bitter vine</name>
    <dbReference type="NCBI Taxonomy" id="192012"/>
    <lineage>
        <taxon>Eukaryota</taxon>
        <taxon>Viridiplantae</taxon>
        <taxon>Streptophyta</taxon>
        <taxon>Embryophyta</taxon>
        <taxon>Tracheophyta</taxon>
        <taxon>Spermatophyta</taxon>
        <taxon>Magnoliopsida</taxon>
        <taxon>eudicotyledons</taxon>
        <taxon>Gunneridae</taxon>
        <taxon>Pentapetalae</taxon>
        <taxon>asterids</taxon>
        <taxon>campanulids</taxon>
        <taxon>Asterales</taxon>
        <taxon>Asteraceae</taxon>
        <taxon>Asteroideae</taxon>
        <taxon>Heliantheae alliance</taxon>
        <taxon>Eupatorieae</taxon>
        <taxon>Mikania</taxon>
    </lineage>
</organism>
<reference evidence="3 4" key="1">
    <citation type="submission" date="2019-05" db="EMBL/GenBank/DDBJ databases">
        <title>Mikania micrantha, genome provides insights into the molecular mechanism of rapid growth.</title>
        <authorList>
            <person name="Liu B."/>
        </authorList>
    </citation>
    <scope>NUCLEOTIDE SEQUENCE [LARGE SCALE GENOMIC DNA]</scope>
    <source>
        <strain evidence="3">NLD-2019</strain>
        <tissue evidence="3">Leaf</tissue>
    </source>
</reference>
<dbReference type="InterPro" id="IPR036397">
    <property type="entry name" value="RNaseH_sf"/>
</dbReference>
<dbReference type="Proteomes" id="UP000326396">
    <property type="component" value="Linkage Group LG9"/>
</dbReference>
<dbReference type="GO" id="GO:0003676">
    <property type="term" value="F:nucleic acid binding"/>
    <property type="evidence" value="ECO:0007669"/>
    <property type="project" value="InterPro"/>
</dbReference>
<dbReference type="OrthoDB" id="115950at2759"/>
<feature type="transmembrane region" description="Helical" evidence="1">
    <location>
        <begin position="494"/>
        <end position="515"/>
    </location>
</feature>
<dbReference type="InterPro" id="IPR012337">
    <property type="entry name" value="RNaseH-like_sf"/>
</dbReference>
<dbReference type="Gene3D" id="3.30.420.10">
    <property type="entry name" value="Ribonuclease H-like superfamily/Ribonuclease H"/>
    <property type="match status" value="1"/>
</dbReference>
<keyword evidence="1" id="KW-0812">Transmembrane</keyword>
<dbReference type="InterPro" id="IPR001584">
    <property type="entry name" value="Integrase_cat-core"/>
</dbReference>
<dbReference type="Pfam" id="PF17921">
    <property type="entry name" value="Integrase_H2C2"/>
    <property type="match status" value="1"/>
</dbReference>
<keyword evidence="1" id="KW-1133">Transmembrane helix</keyword>
<dbReference type="SUPFAM" id="SSF53098">
    <property type="entry name" value="Ribonuclease H-like"/>
    <property type="match status" value="1"/>
</dbReference>
<dbReference type="FunFam" id="3.30.420.10:FF:000032">
    <property type="entry name" value="Retrovirus-related Pol polyprotein from transposon 297-like Protein"/>
    <property type="match status" value="1"/>
</dbReference>
<comment type="caution">
    <text evidence="3">The sequence shown here is derived from an EMBL/GenBank/DDBJ whole genome shotgun (WGS) entry which is preliminary data.</text>
</comment>
<evidence type="ECO:0000259" key="2">
    <source>
        <dbReference type="PROSITE" id="PS50994"/>
    </source>
</evidence>
<dbReference type="EMBL" id="SZYD01000019">
    <property type="protein sequence ID" value="KAD2393060.1"/>
    <property type="molecule type" value="Genomic_DNA"/>
</dbReference>
<feature type="transmembrane region" description="Helical" evidence="1">
    <location>
        <begin position="604"/>
        <end position="627"/>
    </location>
</feature>
<dbReference type="InterPro" id="IPR041588">
    <property type="entry name" value="Integrase_H2C2"/>
</dbReference>
<feature type="transmembrane region" description="Helical" evidence="1">
    <location>
        <begin position="535"/>
        <end position="553"/>
    </location>
</feature>
<keyword evidence="4" id="KW-1185">Reference proteome</keyword>
<feature type="domain" description="Integrase catalytic" evidence="2">
    <location>
        <begin position="169"/>
        <end position="332"/>
    </location>
</feature>
<keyword evidence="1" id="KW-0472">Membrane</keyword>
<sequence>MRQRRWVELLNDYDCVIKYHPGKANVVADALSRKERVKPLRVRAMGMTVQTSLHDNIMKAQQEVIERENLKKELDCGVEKHLETKPDGLVYFKDRIWIPAVDELRKLIFDEAHKTKYSVHPGADKMYQDLRAFYWWPGMKKDIAEYVGRCLTCAKVKAEHQKPSGLLEQPEIPLWKWEQIAMDFVTKLPRTSSGDDTIWVIVDRLTKSAHFLPMRETYTMDKLAKLYINEIVVCHGVPLSIISDRDSRFTSRFWQSLQKSLGTQLNLSTTYHPQTDGQSELTIQTLEDMLRTCVLDFGGNWDSHLPLIEFSYNNSYHSSIGCAPFEALYGRKCRSPICWSEVGDNRITGPELIQETTDKIAQIQQRLQATRSRQKSYADKRRKPLEFQVGDRVMLKVSPWKGVVHVVTVYSSSHRCYQIVNTVFDLFSHDLGRNLSEVDIFQLELSCEALDDKENSDRYSKPMVWIGIYIAIASLLCTLAMAADLLHGFRSKKLWFPCKYFSLNAASITVIAVAMKLPVDLTSPMPSFMDQETKLGSLAFMCTMMANFLPSLASMDNKTLLANVTGFAILTITVIVNICIQINTTVIAGTRLDGFNFAYVNLDMFAYIYVALILVLLIIMISSSLTIPTSKEILEFKYQVTNNISLSDQCIQHTRLSTVDRLRHHATKEENHNLLELLDKSTGFKGVELFGSDLVRSLLSVELVNSWSLPVVTLTCIAIALPNIPEDTAGNLFKSVAEGNPLAKDVFKGKTSTEILKWFTDKAKEIVTAFNQSTNREQMENMSQKLIAANSMYRITQTMLLRFQSDIEPITKKKLFAHLQGMIGDIFSACFTNIPRVITLRCHESVIEKREASVRVAANLLGKTTKIIEKLETLESPSMDDDKMADIDEWRLYLKQYVP</sequence>
<dbReference type="PANTHER" id="PTHR35307">
    <property type="entry name" value="PROTEIN, PUTATIVE-RELATED"/>
    <property type="match status" value="1"/>
</dbReference>
<dbReference type="GO" id="GO:0015074">
    <property type="term" value="P:DNA integration"/>
    <property type="evidence" value="ECO:0007669"/>
    <property type="project" value="InterPro"/>
</dbReference>
<evidence type="ECO:0000313" key="4">
    <source>
        <dbReference type="Proteomes" id="UP000326396"/>
    </source>
</evidence>
<dbReference type="Gene3D" id="1.10.340.70">
    <property type="match status" value="1"/>
</dbReference>
<name>A0A5N6LLG1_9ASTR</name>
<protein>
    <recommendedName>
        <fullName evidence="2">Integrase catalytic domain-containing protein</fullName>
    </recommendedName>
</protein>
<dbReference type="PROSITE" id="PS50994">
    <property type="entry name" value="INTEGRASE"/>
    <property type="match status" value="1"/>
</dbReference>
<feature type="transmembrane region" description="Helical" evidence="1">
    <location>
        <begin position="560"/>
        <end position="584"/>
    </location>
</feature>
<dbReference type="AlphaFoldDB" id="A0A5N6LLG1"/>